<evidence type="ECO:0000256" key="7">
    <source>
        <dbReference type="RuleBase" id="RU361140"/>
    </source>
</evidence>
<dbReference type="InterPro" id="IPR002137">
    <property type="entry name" value="Beta-lactam_class-D_AS"/>
</dbReference>
<keyword evidence="5 7" id="KW-0378">Hydrolase</keyword>
<reference evidence="11" key="1">
    <citation type="journal article" date="2019" name="Int. J. Syst. Evol. Microbiol.">
        <title>The Global Catalogue of Microorganisms (GCM) 10K type strain sequencing project: providing services to taxonomists for standard genome sequencing and annotation.</title>
        <authorList>
            <consortium name="The Broad Institute Genomics Platform"/>
            <consortium name="The Broad Institute Genome Sequencing Center for Infectious Disease"/>
            <person name="Wu L."/>
            <person name="Ma J."/>
        </authorList>
    </citation>
    <scope>NUCLEOTIDE SEQUENCE [LARGE SCALE GENOMIC DNA]</scope>
    <source>
        <strain evidence="11">NBRC 102030</strain>
    </source>
</reference>
<evidence type="ECO:0000259" key="9">
    <source>
        <dbReference type="Pfam" id="PF00905"/>
    </source>
</evidence>
<dbReference type="Gene3D" id="3.40.710.10">
    <property type="entry name" value="DD-peptidase/beta-lactamase superfamily"/>
    <property type="match status" value="1"/>
</dbReference>
<dbReference type="SUPFAM" id="SSF56601">
    <property type="entry name" value="beta-lactamase/transpeptidase-like"/>
    <property type="match status" value="1"/>
</dbReference>
<evidence type="ECO:0000256" key="3">
    <source>
        <dbReference type="ARBA" id="ARBA00012865"/>
    </source>
</evidence>
<dbReference type="InterPro" id="IPR012338">
    <property type="entry name" value="Beta-lactam/transpept-like"/>
</dbReference>
<gene>
    <name evidence="10" type="primary">blaA</name>
    <name evidence="10" type="ORF">GCM10025855_28470</name>
</gene>
<dbReference type="NCBIfam" id="NF012161">
    <property type="entry name" value="bla_class_D_main"/>
    <property type="match status" value="1"/>
</dbReference>
<organism evidence="10 11">
    <name type="scientific">Shewanella glacialipiscicola</name>
    <dbReference type="NCBI Taxonomy" id="614069"/>
    <lineage>
        <taxon>Bacteria</taxon>
        <taxon>Pseudomonadati</taxon>
        <taxon>Pseudomonadota</taxon>
        <taxon>Gammaproteobacteria</taxon>
        <taxon>Alteromonadales</taxon>
        <taxon>Shewanellaceae</taxon>
        <taxon>Shewanella</taxon>
    </lineage>
</organism>
<feature type="chain" id="PRO_5046852491" description="Beta-lactamase" evidence="8">
    <location>
        <begin position="23"/>
        <end position="284"/>
    </location>
</feature>
<name>A0ABQ6J7U1_9GAMM</name>
<accession>A0ABQ6J7U1</accession>
<feature type="signal peptide" evidence="8">
    <location>
        <begin position="1"/>
        <end position="22"/>
    </location>
</feature>
<comment type="catalytic activity">
    <reaction evidence="1 7">
        <text>a beta-lactam + H2O = a substituted beta-amino acid</text>
        <dbReference type="Rhea" id="RHEA:20401"/>
        <dbReference type="ChEBI" id="CHEBI:15377"/>
        <dbReference type="ChEBI" id="CHEBI:35627"/>
        <dbReference type="ChEBI" id="CHEBI:140347"/>
        <dbReference type="EC" id="3.5.2.6"/>
    </reaction>
</comment>
<evidence type="ECO:0000256" key="4">
    <source>
        <dbReference type="ARBA" id="ARBA00022729"/>
    </source>
</evidence>
<dbReference type="PANTHER" id="PTHR30627:SF6">
    <property type="entry name" value="BETA-LACTAMASE YBXI-RELATED"/>
    <property type="match status" value="1"/>
</dbReference>
<dbReference type="Pfam" id="PF00905">
    <property type="entry name" value="Transpeptidase"/>
    <property type="match status" value="1"/>
</dbReference>
<evidence type="ECO:0000313" key="11">
    <source>
        <dbReference type="Proteomes" id="UP001157046"/>
    </source>
</evidence>
<dbReference type="Proteomes" id="UP001157046">
    <property type="component" value="Unassembled WGS sequence"/>
</dbReference>
<evidence type="ECO:0000256" key="2">
    <source>
        <dbReference type="ARBA" id="ARBA00007898"/>
    </source>
</evidence>
<proteinExistence type="inferred from homology"/>
<sequence>MRWFVISAVLVISPFFGSPTFASTTAKAWQETRSWDAIFTQYQTQVQPTKLQQIQPQKTQGVVALWNENKQQGFTNSIKRANQGFLPASTFKIPNSLIALDLGIVKDEHQVFKWDGQTRDIDNWNRDQTLITAMKYSVVPVYQEFARQIGEARMSKMIASFDYGNEDTSGNLDSFWLDGAIRISAIEQINFLRKLYHNKIHASERSQRIVKQAMLTEVNGDYIIRAKTGYAVRAEPSIGWWVGWVELDDNVWFFAMNMDIPAVDNLPLRQIITKEILKLEHVIP</sequence>
<comment type="caution">
    <text evidence="10">The sequence shown here is derived from an EMBL/GenBank/DDBJ whole genome shotgun (WGS) entry which is preliminary data.</text>
</comment>
<evidence type="ECO:0000256" key="6">
    <source>
        <dbReference type="ARBA" id="ARBA00023251"/>
    </source>
</evidence>
<feature type="domain" description="Penicillin-binding protein transpeptidase" evidence="9">
    <location>
        <begin position="58"/>
        <end position="278"/>
    </location>
</feature>
<evidence type="ECO:0000256" key="5">
    <source>
        <dbReference type="ARBA" id="ARBA00022801"/>
    </source>
</evidence>
<dbReference type="EMBL" id="BSUY01000001">
    <property type="protein sequence ID" value="GMA83314.1"/>
    <property type="molecule type" value="Genomic_DNA"/>
</dbReference>
<dbReference type="PANTHER" id="PTHR30627">
    <property type="entry name" value="PEPTIDOGLYCAN D,D-TRANSPEPTIDASE"/>
    <property type="match status" value="1"/>
</dbReference>
<comment type="similarity">
    <text evidence="2 7">Belongs to the class-D beta-lactamase family.</text>
</comment>
<keyword evidence="4 8" id="KW-0732">Signal</keyword>
<evidence type="ECO:0000256" key="8">
    <source>
        <dbReference type="SAM" id="SignalP"/>
    </source>
</evidence>
<dbReference type="InterPro" id="IPR050515">
    <property type="entry name" value="Beta-lactam/transpept"/>
</dbReference>
<dbReference type="RefSeq" id="WP_220773328.1">
    <property type="nucleotide sequence ID" value="NZ_BPFC01000036.1"/>
</dbReference>
<keyword evidence="6 7" id="KW-0046">Antibiotic resistance</keyword>
<dbReference type="PROSITE" id="PS00337">
    <property type="entry name" value="BETA_LACTAMASE_D"/>
    <property type="match status" value="1"/>
</dbReference>
<dbReference type="InterPro" id="IPR001460">
    <property type="entry name" value="PCN-bd_Tpept"/>
</dbReference>
<evidence type="ECO:0000256" key="1">
    <source>
        <dbReference type="ARBA" id="ARBA00001526"/>
    </source>
</evidence>
<keyword evidence="11" id="KW-1185">Reference proteome</keyword>
<dbReference type="EC" id="3.5.2.6" evidence="3 7"/>
<protein>
    <recommendedName>
        <fullName evidence="3 7">Beta-lactamase</fullName>
        <ecNumber evidence="3 7">3.5.2.6</ecNumber>
    </recommendedName>
</protein>
<evidence type="ECO:0000313" key="10">
    <source>
        <dbReference type="EMBL" id="GMA83314.1"/>
    </source>
</evidence>